<dbReference type="GO" id="GO:0016740">
    <property type="term" value="F:transferase activity"/>
    <property type="evidence" value="ECO:0007669"/>
    <property type="project" value="UniProtKB-KW"/>
</dbReference>
<dbReference type="SUPFAM" id="SSF52096">
    <property type="entry name" value="ClpP/crotonase"/>
    <property type="match status" value="1"/>
</dbReference>
<sequence>MASDQQLSAAEVVKQARSDDKTDSWPLINQLVTDFHEFHGDRNTADDPAIIAGIGYLLDKPLTLIATQKGHDVKSRLATHFGSPEPWGYRKAIRLMREAEKFHRPVLTLVNTPGAFPGVDAEQAGQGEAIASSIATMMSLKVPVIAVIFGEGGSGGALALASSDRVWMTAHSEYAVLSPEGFASILWKDAKRSAEAAEVMGLTPHDLLDAGVVEQILPEPLDIAGLKQQLFSAFSELFALSPEQLVEQRYQRFRKF</sequence>
<keyword evidence="9" id="KW-0275">Fatty acid biosynthesis</keyword>
<dbReference type="NCBIfam" id="NF041504">
    <property type="entry name" value="AccA_sub"/>
    <property type="match status" value="1"/>
</dbReference>
<evidence type="ECO:0000313" key="12">
    <source>
        <dbReference type="EMBL" id="QAS69418.1"/>
    </source>
</evidence>
<keyword evidence="13" id="KW-1185">Reference proteome</keyword>
<keyword evidence="3" id="KW-0444">Lipid biosynthesis</keyword>
<dbReference type="InterPro" id="IPR029045">
    <property type="entry name" value="ClpP/crotonase-like_dom_sf"/>
</dbReference>
<keyword evidence="4 12" id="KW-0808">Transferase</keyword>
<dbReference type="PANTHER" id="PTHR42853:SF3">
    <property type="entry name" value="ACETYL-COENZYME A CARBOXYLASE CARBOXYL TRANSFERASE SUBUNIT ALPHA, CHLOROPLASTIC"/>
    <property type="match status" value="1"/>
</dbReference>
<dbReference type="PRINTS" id="PR01069">
    <property type="entry name" value="ACCCTRFRASEA"/>
</dbReference>
<evidence type="ECO:0000256" key="6">
    <source>
        <dbReference type="ARBA" id="ARBA00022832"/>
    </source>
</evidence>
<comment type="pathway">
    <text evidence="1">Lipid metabolism; malonyl-CoA biosynthesis; malonyl-CoA from acetyl-CoA: step 1/1.</text>
</comment>
<dbReference type="Pfam" id="PF03255">
    <property type="entry name" value="ACCA"/>
    <property type="match status" value="1"/>
</dbReference>
<evidence type="ECO:0000256" key="2">
    <source>
        <dbReference type="ARBA" id="ARBA00011883"/>
    </source>
</evidence>
<keyword evidence="5" id="KW-0547">Nucleotide-binding</keyword>
<dbReference type="PANTHER" id="PTHR42853">
    <property type="entry name" value="ACETYL-COENZYME A CARBOXYLASE CARBOXYL TRANSFERASE SUBUNIT ALPHA"/>
    <property type="match status" value="1"/>
</dbReference>
<comment type="catalytic activity">
    <reaction evidence="10">
        <text>N(6)-carboxybiotinyl-L-lysyl-[protein] + acetyl-CoA = N(6)-biotinyl-L-lysyl-[protein] + malonyl-CoA</text>
        <dbReference type="Rhea" id="RHEA:54728"/>
        <dbReference type="Rhea" id="RHEA-COMP:10505"/>
        <dbReference type="Rhea" id="RHEA-COMP:10506"/>
        <dbReference type="ChEBI" id="CHEBI:57288"/>
        <dbReference type="ChEBI" id="CHEBI:57384"/>
        <dbReference type="ChEBI" id="CHEBI:83144"/>
        <dbReference type="ChEBI" id="CHEBI:83145"/>
        <dbReference type="EC" id="2.1.3.15"/>
    </reaction>
</comment>
<dbReference type="InterPro" id="IPR011763">
    <property type="entry name" value="COA_CT_C"/>
</dbReference>
<evidence type="ECO:0000256" key="9">
    <source>
        <dbReference type="ARBA" id="ARBA00023160"/>
    </source>
</evidence>
<dbReference type="EC" id="2.1.3.15" evidence="2"/>
<keyword evidence="6" id="KW-0276">Fatty acid metabolism</keyword>
<dbReference type="Proteomes" id="UP000286907">
    <property type="component" value="Chromosome"/>
</dbReference>
<dbReference type="InterPro" id="IPR001095">
    <property type="entry name" value="Acetyl_CoA_COase_a_su"/>
</dbReference>
<keyword evidence="7" id="KW-0067">ATP-binding</keyword>
<name>A0ABX5QKU1_9LACO</name>
<dbReference type="RefSeq" id="WP_128685507.1">
    <property type="nucleotide sequence ID" value="NZ_CP029684.2"/>
</dbReference>
<evidence type="ECO:0000256" key="10">
    <source>
        <dbReference type="ARBA" id="ARBA00049152"/>
    </source>
</evidence>
<protein>
    <recommendedName>
        <fullName evidence="2">acetyl-CoA carboxytransferase</fullName>
        <ecNumber evidence="2">2.1.3.15</ecNumber>
    </recommendedName>
</protein>
<evidence type="ECO:0000256" key="8">
    <source>
        <dbReference type="ARBA" id="ARBA00023098"/>
    </source>
</evidence>
<evidence type="ECO:0000256" key="4">
    <source>
        <dbReference type="ARBA" id="ARBA00022679"/>
    </source>
</evidence>
<evidence type="ECO:0000256" key="3">
    <source>
        <dbReference type="ARBA" id="ARBA00022516"/>
    </source>
</evidence>
<feature type="domain" description="CoA carboxyltransferase C-terminal" evidence="11">
    <location>
        <begin position="1"/>
        <end position="236"/>
    </location>
</feature>
<evidence type="ECO:0000259" key="11">
    <source>
        <dbReference type="PROSITE" id="PS50989"/>
    </source>
</evidence>
<evidence type="ECO:0000313" key="13">
    <source>
        <dbReference type="Proteomes" id="UP000286907"/>
    </source>
</evidence>
<accession>A0ABX5QKU1</accession>
<reference evidence="12 13" key="1">
    <citation type="journal article" date="2019" name="Syst. Appl. Microbiol.">
        <title>Oenococcus sicerae sp. nov., isolated from French cider.</title>
        <authorList>
            <person name="Cousin F.J."/>
            <person name="Le Guellec R."/>
            <person name="Chagnot C."/>
            <person name="Goux D."/>
            <person name="Dalmasso M."/>
            <person name="Laplace J.M."/>
            <person name="Cretenet M."/>
        </authorList>
    </citation>
    <scope>NUCLEOTIDE SEQUENCE [LARGE SCALE GENOMIC DNA]</scope>
    <source>
        <strain evidence="12 13">UCMA 15228</strain>
    </source>
</reference>
<organism evidence="12 13">
    <name type="scientific">Oenococcus sicerae</name>
    <dbReference type="NCBI Taxonomy" id="2203724"/>
    <lineage>
        <taxon>Bacteria</taxon>
        <taxon>Bacillati</taxon>
        <taxon>Bacillota</taxon>
        <taxon>Bacilli</taxon>
        <taxon>Lactobacillales</taxon>
        <taxon>Lactobacillaceae</taxon>
        <taxon>Oenococcus</taxon>
    </lineage>
</organism>
<evidence type="ECO:0000256" key="1">
    <source>
        <dbReference type="ARBA" id="ARBA00004956"/>
    </source>
</evidence>
<proteinExistence type="predicted"/>
<keyword evidence="8" id="KW-0443">Lipid metabolism</keyword>
<evidence type="ECO:0000256" key="7">
    <source>
        <dbReference type="ARBA" id="ARBA00022840"/>
    </source>
</evidence>
<evidence type="ECO:0000256" key="5">
    <source>
        <dbReference type="ARBA" id="ARBA00022741"/>
    </source>
</evidence>
<dbReference type="EMBL" id="CP029684">
    <property type="protein sequence ID" value="QAS69418.1"/>
    <property type="molecule type" value="Genomic_DNA"/>
</dbReference>
<gene>
    <name evidence="12" type="ORF">DLJ48_02215</name>
</gene>
<dbReference type="PROSITE" id="PS50989">
    <property type="entry name" value="COA_CT_CTER"/>
    <property type="match status" value="1"/>
</dbReference>
<dbReference type="Gene3D" id="3.90.226.10">
    <property type="entry name" value="2-enoyl-CoA Hydratase, Chain A, domain 1"/>
    <property type="match status" value="1"/>
</dbReference>